<keyword evidence="6" id="KW-1185">Reference proteome</keyword>
<dbReference type="GO" id="GO:2001070">
    <property type="term" value="F:starch binding"/>
    <property type="evidence" value="ECO:0007669"/>
    <property type="project" value="InterPro"/>
</dbReference>
<dbReference type="PANTHER" id="PTHR15048">
    <property type="entry name" value="STARCH-BINDING DOMAIN-CONTAINING PROTEIN 1"/>
    <property type="match status" value="1"/>
</dbReference>
<feature type="domain" description="CBM20" evidence="4">
    <location>
        <begin position="175"/>
        <end position="285"/>
    </location>
</feature>
<dbReference type="GeneID" id="40747423"/>
<evidence type="ECO:0000313" key="5">
    <source>
        <dbReference type="EMBL" id="KEQ86574.1"/>
    </source>
</evidence>
<name>A0A074XSG8_AURPU</name>
<reference evidence="5 6" key="1">
    <citation type="journal article" date="2014" name="BMC Genomics">
        <title>Genome sequencing of four Aureobasidium pullulans varieties: biotechnological potential, stress tolerance, and description of new species.</title>
        <authorList>
            <person name="Gostin Ar C."/>
            <person name="Ohm R.A."/>
            <person name="Kogej T."/>
            <person name="Sonjak S."/>
            <person name="Turk M."/>
            <person name="Zajc J."/>
            <person name="Zalar P."/>
            <person name="Grube M."/>
            <person name="Sun H."/>
            <person name="Han J."/>
            <person name="Sharma A."/>
            <person name="Chiniquy J."/>
            <person name="Ngan C.Y."/>
            <person name="Lipzen A."/>
            <person name="Barry K."/>
            <person name="Grigoriev I.V."/>
            <person name="Gunde-Cimerman N."/>
        </authorList>
    </citation>
    <scope>NUCLEOTIDE SEQUENCE [LARGE SCALE GENOMIC DNA]</scope>
    <source>
        <strain evidence="5 6">EXF-150</strain>
    </source>
</reference>
<dbReference type="AlphaFoldDB" id="A0A074XSG8"/>
<dbReference type="PANTHER" id="PTHR15048:SF0">
    <property type="entry name" value="STARCH-BINDING DOMAIN-CONTAINING PROTEIN 1"/>
    <property type="match status" value="1"/>
</dbReference>
<dbReference type="Gene3D" id="2.60.40.10">
    <property type="entry name" value="Immunoglobulins"/>
    <property type="match status" value="1"/>
</dbReference>
<keyword evidence="3" id="KW-0732">Signal</keyword>
<organism evidence="5 6">
    <name type="scientific">Aureobasidium pullulans EXF-150</name>
    <dbReference type="NCBI Taxonomy" id="1043002"/>
    <lineage>
        <taxon>Eukaryota</taxon>
        <taxon>Fungi</taxon>
        <taxon>Dikarya</taxon>
        <taxon>Ascomycota</taxon>
        <taxon>Pezizomycotina</taxon>
        <taxon>Dothideomycetes</taxon>
        <taxon>Dothideomycetidae</taxon>
        <taxon>Dothideales</taxon>
        <taxon>Saccotheciaceae</taxon>
        <taxon>Aureobasidium</taxon>
    </lineage>
</organism>
<evidence type="ECO:0000256" key="3">
    <source>
        <dbReference type="SAM" id="SignalP"/>
    </source>
</evidence>
<sequence length="293" mass="31528">MLKTFASAAALCTVATAYSPFLVNSLSTHQPIGNNEGQTNYYRIAFDVSSSNGGANSSATCQTFWGDNSWTEPEAYSVAVPTGKWIDCDSSDFRFKLFPYFSIGNFSLAIQQNFTDTAIKQEITANGTTHISNSTSWFNCKINPIEIMYLQHAQGDCNMASNASAYSIPVESAEACTSGKATIIFEVSGSFENAGESILLIGSIPELGGWDTSKAIALSNLDAESAGAPSFGGRFDIAEGTTFEYKYIMQEADGSRSWECCENREFTVPADSACSEQSVDVGWFRGGGTAVYK</sequence>
<evidence type="ECO:0000256" key="1">
    <source>
        <dbReference type="ARBA" id="ARBA00023277"/>
    </source>
</evidence>
<dbReference type="Proteomes" id="UP000030706">
    <property type="component" value="Unassembled WGS sequence"/>
</dbReference>
<dbReference type="OrthoDB" id="550577at2759"/>
<dbReference type="SUPFAM" id="SSF49452">
    <property type="entry name" value="Starch-binding domain-like"/>
    <property type="match status" value="1"/>
</dbReference>
<feature type="signal peptide" evidence="3">
    <location>
        <begin position="1"/>
        <end position="17"/>
    </location>
</feature>
<dbReference type="InterPro" id="IPR002044">
    <property type="entry name" value="CBM20"/>
</dbReference>
<dbReference type="InterPro" id="IPR013784">
    <property type="entry name" value="Carb-bd-like_fold"/>
</dbReference>
<evidence type="ECO:0000259" key="4">
    <source>
        <dbReference type="PROSITE" id="PS51166"/>
    </source>
</evidence>
<gene>
    <name evidence="5" type="ORF">M438DRAFT_344002</name>
</gene>
<evidence type="ECO:0000313" key="6">
    <source>
        <dbReference type="Proteomes" id="UP000030706"/>
    </source>
</evidence>
<dbReference type="SMART" id="SM01065">
    <property type="entry name" value="CBM_2"/>
    <property type="match status" value="1"/>
</dbReference>
<protein>
    <submittedName>
        <fullName evidence="5">Starch-binding domain-like protein</fullName>
    </submittedName>
</protein>
<accession>A0A074XSG8</accession>
<proteinExistence type="predicted"/>
<keyword evidence="2" id="KW-0624">Polysaccharide degradation</keyword>
<dbReference type="HOGENOM" id="CLU_082761_0_0_1"/>
<dbReference type="STRING" id="1043002.A0A074XSG8"/>
<keyword evidence="1" id="KW-0119">Carbohydrate metabolism</keyword>
<dbReference type="RefSeq" id="XP_029762761.1">
    <property type="nucleotide sequence ID" value="XM_029905117.1"/>
</dbReference>
<dbReference type="GO" id="GO:0000272">
    <property type="term" value="P:polysaccharide catabolic process"/>
    <property type="evidence" value="ECO:0007669"/>
    <property type="project" value="UniProtKB-KW"/>
</dbReference>
<feature type="chain" id="PRO_5001703661" evidence="3">
    <location>
        <begin position="18"/>
        <end position="293"/>
    </location>
</feature>
<dbReference type="EMBL" id="KL584978">
    <property type="protein sequence ID" value="KEQ86574.1"/>
    <property type="molecule type" value="Genomic_DNA"/>
</dbReference>
<evidence type="ECO:0000256" key="2">
    <source>
        <dbReference type="ARBA" id="ARBA00023326"/>
    </source>
</evidence>
<dbReference type="GO" id="GO:0016020">
    <property type="term" value="C:membrane"/>
    <property type="evidence" value="ECO:0007669"/>
    <property type="project" value="TreeGrafter"/>
</dbReference>
<dbReference type="InterPro" id="IPR013783">
    <property type="entry name" value="Ig-like_fold"/>
</dbReference>
<dbReference type="Pfam" id="PF00686">
    <property type="entry name" value="CBM_20"/>
    <property type="match status" value="1"/>
</dbReference>
<dbReference type="PROSITE" id="PS51166">
    <property type="entry name" value="CBM20"/>
    <property type="match status" value="1"/>
</dbReference>